<sequence length="629" mass="72484">MISFPNLFSKVKTILTEQRNPHFSWKSSFAQWSLGMYFATPVIALIQGTILLNDYRVRHADAPRPIMPARGVAVAVEDSEQATSYLWRFRHPFTTLPSDQPPLRLLVVGDSLAAGVGVSKSGVPILPESIARALSKALQGRAVHWTCIGTPGIAASQIVKDIHEIEPYDPAPRARQLDRIVKEFQTRRRLWMERRRRQQEQKLKTAEGSTMSLKRGEGNGNEHPTNFIVQWWKQIHQSSEDRLKSPKEIRETTRNNIKEWWEQVRNRFRQRREKVKEDINAIKNIVMEPLPILDDENDEYFYDYYRENPLGEETDLGTLKDATQFGSEQVPLIRKGSMFRRDSVNPEAAAQYDIAVVLTGLNDVKEAFMPHMMMTSKPGQSSHEDVGDRRLQTELFMVLKALQDKMRGMDLRHGIGNARVEENVPTSQNSSSAMKRPLVVVPELPVAPLQLFRLVPLCWFLVPIFRAMENNKKFLASCFPEYVVFVEQPELNWWTDNEAGIGPVRENIQQEQLLLRVTDITHTARERIEELMKQYYGEEIEVDDKYQLALEDSNDVQCVIENDTKVRMMDDHDHLHYDVDRKGSQTNGSDVHFLGSNLVSVDKVHPNDEGYELWGRHIAAAIIEHWKKK</sequence>
<dbReference type="EMBL" id="JAGRRH010000022">
    <property type="protein sequence ID" value="KAG7345110.1"/>
    <property type="molecule type" value="Genomic_DNA"/>
</dbReference>
<evidence type="ECO:0000313" key="2">
    <source>
        <dbReference type="EMBL" id="KAG7345110.1"/>
    </source>
</evidence>
<gene>
    <name evidence="2" type="ORF">IV203_032641</name>
</gene>
<reference evidence="2" key="2">
    <citation type="submission" date="2021-04" db="EMBL/GenBank/DDBJ databases">
        <authorList>
            <person name="Podell S."/>
        </authorList>
    </citation>
    <scope>NUCLEOTIDE SEQUENCE</scope>
    <source>
        <strain evidence="2">Hildebrandi</strain>
    </source>
</reference>
<comment type="caution">
    <text evidence="2">The sequence shown here is derived from an EMBL/GenBank/DDBJ whole genome shotgun (WGS) entry which is preliminary data.</text>
</comment>
<feature type="compositionally biased region" description="Basic and acidic residues" evidence="1">
    <location>
        <begin position="195"/>
        <end position="205"/>
    </location>
</feature>
<reference evidence="2" key="1">
    <citation type="journal article" date="2021" name="Sci. Rep.">
        <title>Diploid genomic architecture of Nitzschia inconspicua, an elite biomass production diatom.</title>
        <authorList>
            <person name="Oliver A."/>
            <person name="Podell S."/>
            <person name="Pinowska A."/>
            <person name="Traller J.C."/>
            <person name="Smith S.R."/>
            <person name="McClure R."/>
            <person name="Beliaev A."/>
            <person name="Bohutskyi P."/>
            <person name="Hill E.A."/>
            <person name="Rabines A."/>
            <person name="Zheng H."/>
            <person name="Allen L.Z."/>
            <person name="Kuo A."/>
            <person name="Grigoriev I.V."/>
            <person name="Allen A.E."/>
            <person name="Hazlebeck D."/>
            <person name="Allen E.E."/>
        </authorList>
    </citation>
    <scope>NUCLEOTIDE SEQUENCE</scope>
    <source>
        <strain evidence="2">Hildebrandi</strain>
    </source>
</reference>
<accession>A0A9K3KK15</accession>
<proteinExistence type="predicted"/>
<dbReference type="AlphaFoldDB" id="A0A9K3KK15"/>
<protein>
    <recommendedName>
        <fullName evidence="4">SGNH hydrolase-type esterase domain-containing protein</fullName>
    </recommendedName>
</protein>
<feature type="region of interest" description="Disordered" evidence="1">
    <location>
        <begin position="195"/>
        <end position="220"/>
    </location>
</feature>
<dbReference type="Proteomes" id="UP000693970">
    <property type="component" value="Unassembled WGS sequence"/>
</dbReference>
<evidence type="ECO:0000256" key="1">
    <source>
        <dbReference type="SAM" id="MobiDB-lite"/>
    </source>
</evidence>
<keyword evidence="3" id="KW-1185">Reference proteome</keyword>
<organism evidence="2 3">
    <name type="scientific">Nitzschia inconspicua</name>
    <dbReference type="NCBI Taxonomy" id="303405"/>
    <lineage>
        <taxon>Eukaryota</taxon>
        <taxon>Sar</taxon>
        <taxon>Stramenopiles</taxon>
        <taxon>Ochrophyta</taxon>
        <taxon>Bacillariophyta</taxon>
        <taxon>Bacillariophyceae</taxon>
        <taxon>Bacillariophycidae</taxon>
        <taxon>Bacillariales</taxon>
        <taxon>Bacillariaceae</taxon>
        <taxon>Nitzschia</taxon>
    </lineage>
</organism>
<name>A0A9K3KK15_9STRA</name>
<dbReference type="OrthoDB" id="47403at2759"/>
<evidence type="ECO:0000313" key="3">
    <source>
        <dbReference type="Proteomes" id="UP000693970"/>
    </source>
</evidence>
<evidence type="ECO:0008006" key="4">
    <source>
        <dbReference type="Google" id="ProtNLM"/>
    </source>
</evidence>